<proteinExistence type="predicted"/>
<evidence type="ECO:0000313" key="1">
    <source>
        <dbReference type="EMBL" id="KAI3800117.1"/>
    </source>
</evidence>
<evidence type="ECO:0000313" key="2">
    <source>
        <dbReference type="Proteomes" id="UP001056120"/>
    </source>
</evidence>
<gene>
    <name evidence="1" type="ORF">L1987_35427</name>
</gene>
<protein>
    <submittedName>
        <fullName evidence="1">Uncharacterized protein</fullName>
    </submittedName>
</protein>
<reference evidence="2" key="1">
    <citation type="journal article" date="2022" name="Mol. Ecol. Resour.">
        <title>The genomes of chicory, endive, great burdock and yacon provide insights into Asteraceae palaeo-polyploidization history and plant inulin production.</title>
        <authorList>
            <person name="Fan W."/>
            <person name="Wang S."/>
            <person name="Wang H."/>
            <person name="Wang A."/>
            <person name="Jiang F."/>
            <person name="Liu H."/>
            <person name="Zhao H."/>
            <person name="Xu D."/>
            <person name="Zhang Y."/>
        </authorList>
    </citation>
    <scope>NUCLEOTIDE SEQUENCE [LARGE SCALE GENOMIC DNA]</scope>
    <source>
        <strain evidence="2">cv. Yunnan</strain>
    </source>
</reference>
<keyword evidence="2" id="KW-1185">Reference proteome</keyword>
<organism evidence="1 2">
    <name type="scientific">Smallanthus sonchifolius</name>
    <dbReference type="NCBI Taxonomy" id="185202"/>
    <lineage>
        <taxon>Eukaryota</taxon>
        <taxon>Viridiplantae</taxon>
        <taxon>Streptophyta</taxon>
        <taxon>Embryophyta</taxon>
        <taxon>Tracheophyta</taxon>
        <taxon>Spermatophyta</taxon>
        <taxon>Magnoliopsida</taxon>
        <taxon>eudicotyledons</taxon>
        <taxon>Gunneridae</taxon>
        <taxon>Pentapetalae</taxon>
        <taxon>asterids</taxon>
        <taxon>campanulids</taxon>
        <taxon>Asterales</taxon>
        <taxon>Asteraceae</taxon>
        <taxon>Asteroideae</taxon>
        <taxon>Heliantheae alliance</taxon>
        <taxon>Millerieae</taxon>
        <taxon>Smallanthus</taxon>
    </lineage>
</organism>
<accession>A0ACB9HX19</accession>
<name>A0ACB9HX19_9ASTR</name>
<dbReference type="Proteomes" id="UP001056120">
    <property type="component" value="Linkage Group LG11"/>
</dbReference>
<sequence>MVLTRLPVVEVNKATIGAYSFVIRGLRGVQYALLTLISLCLSSEVICMEALRKIQYHSTIKVSRLVQEVELFVAPVYAILFQKPSTSSTRKMAYWLTENATEAYLKSMKMGKMGNEPDIADFISAIAAGNNAQLMVVVGDATARSTTLGLVAAADQTGGHVISISKGTEELHSSKQALGSDANRVDFIVGGAHTLLLNNYRNADLVVIDCNLEHHEQILGAIQGNGREKSTIVLGYNAHWKDSWRWSRSNSQLLPIGEGLLLMRIAGKSDNGGAGGGKHTHGGSHGGSKKSHWVVKVDNCTGEEHVFRVKSPGRGVVKT</sequence>
<dbReference type="EMBL" id="CM042028">
    <property type="protein sequence ID" value="KAI3800117.1"/>
    <property type="molecule type" value="Genomic_DNA"/>
</dbReference>
<reference evidence="1 2" key="2">
    <citation type="journal article" date="2022" name="Mol. Ecol. Resour.">
        <title>The genomes of chicory, endive, great burdock and yacon provide insights into Asteraceae paleo-polyploidization history and plant inulin production.</title>
        <authorList>
            <person name="Fan W."/>
            <person name="Wang S."/>
            <person name="Wang H."/>
            <person name="Wang A."/>
            <person name="Jiang F."/>
            <person name="Liu H."/>
            <person name="Zhao H."/>
            <person name="Xu D."/>
            <person name="Zhang Y."/>
        </authorList>
    </citation>
    <scope>NUCLEOTIDE SEQUENCE [LARGE SCALE GENOMIC DNA]</scope>
    <source>
        <strain evidence="2">cv. Yunnan</strain>
        <tissue evidence="1">Leaves</tissue>
    </source>
</reference>
<comment type="caution">
    <text evidence="1">The sequence shown here is derived from an EMBL/GenBank/DDBJ whole genome shotgun (WGS) entry which is preliminary data.</text>
</comment>